<gene>
    <name evidence="2" type="primary">Dmoj\GI24475</name>
    <name evidence="2" type="ORF">Dmoj_GI24475</name>
</gene>
<dbReference type="InParanoid" id="B4KD58"/>
<feature type="chain" id="PRO_5006456425" evidence="1">
    <location>
        <begin position="17"/>
        <end position="199"/>
    </location>
</feature>
<dbReference type="PANTHER" id="PTHR20898:SF0">
    <property type="entry name" value="DAEDALUS ON 3-RELATED"/>
    <property type="match status" value="1"/>
</dbReference>
<dbReference type="HOGENOM" id="CLU_116900_0_1_1"/>
<proteinExistence type="predicted"/>
<accession>B4KD58</accession>
<dbReference type="Proteomes" id="UP000009192">
    <property type="component" value="Unassembled WGS sequence"/>
</dbReference>
<dbReference type="KEGG" id="dmo:Dmoj_GI24475"/>
<evidence type="ECO:0000256" key="1">
    <source>
        <dbReference type="SAM" id="SignalP"/>
    </source>
</evidence>
<evidence type="ECO:0000313" key="3">
    <source>
        <dbReference type="Proteomes" id="UP000009192"/>
    </source>
</evidence>
<dbReference type="Pfam" id="PF06477">
    <property type="entry name" value="DUF1091"/>
    <property type="match status" value="1"/>
</dbReference>
<keyword evidence="3" id="KW-1185">Reference proteome</keyword>
<reference evidence="2 3" key="1">
    <citation type="journal article" date="2007" name="Nature">
        <title>Evolution of genes and genomes on the Drosophila phylogeny.</title>
        <authorList>
            <consortium name="Drosophila 12 Genomes Consortium"/>
            <person name="Clark A.G."/>
            <person name="Eisen M.B."/>
            <person name="Smith D.R."/>
            <person name="Bergman C.M."/>
            <person name="Oliver B."/>
            <person name="Markow T.A."/>
            <person name="Kaufman T.C."/>
            <person name="Kellis M."/>
            <person name="Gelbart W."/>
            <person name="Iyer V.N."/>
            <person name="Pollard D.A."/>
            <person name="Sackton T.B."/>
            <person name="Larracuente A.M."/>
            <person name="Singh N.D."/>
            <person name="Abad J.P."/>
            <person name="Abt D.N."/>
            <person name="Adryan B."/>
            <person name="Aguade M."/>
            <person name="Akashi H."/>
            <person name="Anderson W.W."/>
            <person name="Aquadro C.F."/>
            <person name="Ardell D.H."/>
            <person name="Arguello R."/>
            <person name="Artieri C.G."/>
            <person name="Barbash D.A."/>
            <person name="Barker D."/>
            <person name="Barsanti P."/>
            <person name="Batterham P."/>
            <person name="Batzoglou S."/>
            <person name="Begun D."/>
            <person name="Bhutkar A."/>
            <person name="Blanco E."/>
            <person name="Bosak S.A."/>
            <person name="Bradley R.K."/>
            <person name="Brand A.D."/>
            <person name="Brent M.R."/>
            <person name="Brooks A.N."/>
            <person name="Brown R.H."/>
            <person name="Butlin R.K."/>
            <person name="Caggese C."/>
            <person name="Calvi B.R."/>
            <person name="Bernardo de Carvalho A."/>
            <person name="Caspi A."/>
            <person name="Castrezana S."/>
            <person name="Celniker S.E."/>
            <person name="Chang J.L."/>
            <person name="Chapple C."/>
            <person name="Chatterji S."/>
            <person name="Chinwalla A."/>
            <person name="Civetta A."/>
            <person name="Clifton S.W."/>
            <person name="Comeron J.M."/>
            <person name="Costello J.C."/>
            <person name="Coyne J.A."/>
            <person name="Daub J."/>
            <person name="David R.G."/>
            <person name="Delcher A.L."/>
            <person name="Delehaunty K."/>
            <person name="Do C.B."/>
            <person name="Ebling H."/>
            <person name="Edwards K."/>
            <person name="Eickbush T."/>
            <person name="Evans J.D."/>
            <person name="Filipski A."/>
            <person name="Findeiss S."/>
            <person name="Freyhult E."/>
            <person name="Fulton L."/>
            <person name="Fulton R."/>
            <person name="Garcia A.C."/>
            <person name="Gardiner A."/>
            <person name="Garfield D.A."/>
            <person name="Garvin B.E."/>
            <person name="Gibson G."/>
            <person name="Gilbert D."/>
            <person name="Gnerre S."/>
            <person name="Godfrey J."/>
            <person name="Good R."/>
            <person name="Gotea V."/>
            <person name="Gravely B."/>
            <person name="Greenberg A.J."/>
            <person name="Griffiths-Jones S."/>
            <person name="Gross S."/>
            <person name="Guigo R."/>
            <person name="Gustafson E.A."/>
            <person name="Haerty W."/>
            <person name="Hahn M.W."/>
            <person name="Halligan D.L."/>
            <person name="Halpern A.L."/>
            <person name="Halter G.M."/>
            <person name="Han M.V."/>
            <person name="Heger A."/>
            <person name="Hillier L."/>
            <person name="Hinrichs A.S."/>
            <person name="Holmes I."/>
            <person name="Hoskins R.A."/>
            <person name="Hubisz M.J."/>
            <person name="Hultmark D."/>
            <person name="Huntley M.A."/>
            <person name="Jaffe D.B."/>
            <person name="Jagadeeshan S."/>
            <person name="Jeck W.R."/>
            <person name="Johnson J."/>
            <person name="Jones C.D."/>
            <person name="Jordan W.C."/>
            <person name="Karpen G.H."/>
            <person name="Kataoka E."/>
            <person name="Keightley P.D."/>
            <person name="Kheradpour P."/>
            <person name="Kirkness E.F."/>
            <person name="Koerich L.B."/>
            <person name="Kristiansen K."/>
            <person name="Kudrna D."/>
            <person name="Kulathinal R.J."/>
            <person name="Kumar S."/>
            <person name="Kwok R."/>
            <person name="Lander E."/>
            <person name="Langley C.H."/>
            <person name="Lapoint R."/>
            <person name="Lazzaro B.P."/>
            <person name="Lee S.J."/>
            <person name="Levesque L."/>
            <person name="Li R."/>
            <person name="Lin C.F."/>
            <person name="Lin M.F."/>
            <person name="Lindblad-Toh K."/>
            <person name="Llopart A."/>
            <person name="Long M."/>
            <person name="Low L."/>
            <person name="Lozovsky E."/>
            <person name="Lu J."/>
            <person name="Luo M."/>
            <person name="Machado C.A."/>
            <person name="Makalowski W."/>
            <person name="Marzo M."/>
            <person name="Matsuda M."/>
            <person name="Matzkin L."/>
            <person name="McAllister B."/>
            <person name="McBride C.S."/>
            <person name="McKernan B."/>
            <person name="McKernan K."/>
            <person name="Mendez-Lago M."/>
            <person name="Minx P."/>
            <person name="Mollenhauer M.U."/>
            <person name="Montooth K."/>
            <person name="Mount S.M."/>
            <person name="Mu X."/>
            <person name="Myers E."/>
            <person name="Negre B."/>
            <person name="Newfeld S."/>
            <person name="Nielsen R."/>
            <person name="Noor M.A."/>
            <person name="O'Grady P."/>
            <person name="Pachter L."/>
            <person name="Papaceit M."/>
            <person name="Parisi M.J."/>
            <person name="Parisi M."/>
            <person name="Parts L."/>
            <person name="Pedersen J.S."/>
            <person name="Pesole G."/>
            <person name="Phillippy A.M."/>
            <person name="Ponting C.P."/>
            <person name="Pop M."/>
            <person name="Porcelli D."/>
            <person name="Powell J.R."/>
            <person name="Prohaska S."/>
            <person name="Pruitt K."/>
            <person name="Puig M."/>
            <person name="Quesneville H."/>
            <person name="Ram K.R."/>
            <person name="Rand D."/>
            <person name="Rasmussen M.D."/>
            <person name="Reed L.K."/>
            <person name="Reenan R."/>
            <person name="Reily A."/>
            <person name="Remington K.A."/>
            <person name="Rieger T.T."/>
            <person name="Ritchie M.G."/>
            <person name="Robin C."/>
            <person name="Rogers Y.H."/>
            <person name="Rohde C."/>
            <person name="Rozas J."/>
            <person name="Rubenfield M.J."/>
            <person name="Ruiz A."/>
            <person name="Russo S."/>
            <person name="Salzberg S.L."/>
            <person name="Sanchez-Gracia A."/>
            <person name="Saranga D.J."/>
            <person name="Sato H."/>
            <person name="Schaeffer S.W."/>
            <person name="Schatz M.C."/>
            <person name="Schlenke T."/>
            <person name="Schwartz R."/>
            <person name="Segarra C."/>
            <person name="Singh R.S."/>
            <person name="Sirot L."/>
            <person name="Sirota M."/>
            <person name="Sisneros N.B."/>
            <person name="Smith C.D."/>
            <person name="Smith T.F."/>
            <person name="Spieth J."/>
            <person name="Stage D.E."/>
            <person name="Stark A."/>
            <person name="Stephan W."/>
            <person name="Strausberg R.L."/>
            <person name="Strempel S."/>
            <person name="Sturgill D."/>
            <person name="Sutton G."/>
            <person name="Sutton G.G."/>
            <person name="Tao W."/>
            <person name="Teichmann S."/>
            <person name="Tobari Y.N."/>
            <person name="Tomimura Y."/>
            <person name="Tsolas J.M."/>
            <person name="Valente V.L."/>
            <person name="Venter E."/>
            <person name="Venter J.C."/>
            <person name="Vicario S."/>
            <person name="Vieira F.G."/>
            <person name="Vilella A.J."/>
            <person name="Villasante A."/>
            <person name="Walenz B."/>
            <person name="Wang J."/>
            <person name="Wasserman M."/>
            <person name="Watts T."/>
            <person name="Wilson D."/>
            <person name="Wilson R.K."/>
            <person name="Wing R.A."/>
            <person name="Wolfner M.F."/>
            <person name="Wong A."/>
            <person name="Wong G.K."/>
            <person name="Wu C.I."/>
            <person name="Wu G."/>
            <person name="Yamamoto D."/>
            <person name="Yang H.P."/>
            <person name="Yang S.P."/>
            <person name="Yorke J.A."/>
            <person name="Yoshida K."/>
            <person name="Zdobnov E."/>
            <person name="Zhang P."/>
            <person name="Zhang Y."/>
            <person name="Zimin A.V."/>
            <person name="Baldwin J."/>
            <person name="Abdouelleil A."/>
            <person name="Abdulkadir J."/>
            <person name="Abebe A."/>
            <person name="Abera B."/>
            <person name="Abreu J."/>
            <person name="Acer S.C."/>
            <person name="Aftuck L."/>
            <person name="Alexander A."/>
            <person name="An P."/>
            <person name="Anderson E."/>
            <person name="Anderson S."/>
            <person name="Arachi H."/>
            <person name="Azer M."/>
            <person name="Bachantsang P."/>
            <person name="Barry A."/>
            <person name="Bayul T."/>
            <person name="Berlin A."/>
            <person name="Bessette D."/>
            <person name="Bloom T."/>
            <person name="Blye J."/>
            <person name="Boguslavskiy L."/>
            <person name="Bonnet C."/>
            <person name="Boukhgalter B."/>
            <person name="Bourzgui I."/>
            <person name="Brown A."/>
            <person name="Cahill P."/>
            <person name="Channer S."/>
            <person name="Cheshatsang Y."/>
            <person name="Chuda L."/>
            <person name="Citroen M."/>
            <person name="Collymore A."/>
            <person name="Cooke P."/>
            <person name="Costello M."/>
            <person name="D'Aco K."/>
            <person name="Daza R."/>
            <person name="De Haan G."/>
            <person name="DeGray S."/>
            <person name="DeMaso C."/>
            <person name="Dhargay N."/>
            <person name="Dooley K."/>
            <person name="Dooley E."/>
            <person name="Doricent M."/>
            <person name="Dorje P."/>
            <person name="Dorjee K."/>
            <person name="Dupes A."/>
            <person name="Elong R."/>
            <person name="Falk J."/>
            <person name="Farina A."/>
            <person name="Faro S."/>
            <person name="Ferguson D."/>
            <person name="Fisher S."/>
            <person name="Foley C.D."/>
            <person name="Franke A."/>
            <person name="Friedrich D."/>
            <person name="Gadbois L."/>
            <person name="Gearin G."/>
            <person name="Gearin C.R."/>
            <person name="Giannoukos G."/>
            <person name="Goode T."/>
            <person name="Graham J."/>
            <person name="Grandbois E."/>
            <person name="Grewal S."/>
            <person name="Gyaltsen K."/>
            <person name="Hafez N."/>
            <person name="Hagos B."/>
            <person name="Hall J."/>
            <person name="Henson C."/>
            <person name="Hollinger A."/>
            <person name="Honan T."/>
            <person name="Huard M.D."/>
            <person name="Hughes L."/>
            <person name="Hurhula B."/>
            <person name="Husby M.E."/>
            <person name="Kamat A."/>
            <person name="Kanga B."/>
            <person name="Kashin S."/>
            <person name="Khazanovich D."/>
            <person name="Kisner P."/>
            <person name="Lance K."/>
            <person name="Lara M."/>
            <person name="Lee W."/>
            <person name="Lennon N."/>
            <person name="Letendre F."/>
            <person name="LeVine R."/>
            <person name="Lipovsky A."/>
            <person name="Liu X."/>
            <person name="Liu J."/>
            <person name="Liu S."/>
            <person name="Lokyitsang T."/>
            <person name="Lokyitsang Y."/>
            <person name="Lubonja R."/>
            <person name="Lui A."/>
            <person name="MacDonald P."/>
            <person name="Magnisalis V."/>
            <person name="Maru K."/>
            <person name="Matthews C."/>
            <person name="McCusker W."/>
            <person name="McDonough S."/>
            <person name="Mehta T."/>
            <person name="Meldrim J."/>
            <person name="Meneus L."/>
            <person name="Mihai O."/>
            <person name="Mihalev A."/>
            <person name="Mihova T."/>
            <person name="Mittelman R."/>
            <person name="Mlenga V."/>
            <person name="Montmayeur A."/>
            <person name="Mulrain L."/>
            <person name="Navidi A."/>
            <person name="Naylor J."/>
            <person name="Negash T."/>
            <person name="Nguyen T."/>
            <person name="Nguyen N."/>
            <person name="Nicol R."/>
            <person name="Norbu C."/>
            <person name="Norbu N."/>
            <person name="Novod N."/>
            <person name="O'Neill B."/>
            <person name="Osman S."/>
            <person name="Markiewicz E."/>
            <person name="Oyono O.L."/>
            <person name="Patti C."/>
            <person name="Phunkhang P."/>
            <person name="Pierre F."/>
            <person name="Priest M."/>
            <person name="Raghuraman S."/>
            <person name="Rege F."/>
            <person name="Reyes R."/>
            <person name="Rise C."/>
            <person name="Rogov P."/>
            <person name="Ross K."/>
            <person name="Ryan E."/>
            <person name="Settipalli S."/>
            <person name="Shea T."/>
            <person name="Sherpa N."/>
            <person name="Shi L."/>
            <person name="Shih D."/>
            <person name="Sparrow T."/>
            <person name="Spaulding J."/>
            <person name="Stalker J."/>
            <person name="Stange-Thomann N."/>
            <person name="Stavropoulos S."/>
            <person name="Stone C."/>
            <person name="Strader C."/>
            <person name="Tesfaye S."/>
            <person name="Thomson T."/>
            <person name="Thoulutsang Y."/>
            <person name="Thoulutsang D."/>
            <person name="Topham K."/>
            <person name="Topping I."/>
            <person name="Tsamla T."/>
            <person name="Vassiliev H."/>
            <person name="Vo A."/>
            <person name="Wangchuk T."/>
            <person name="Wangdi T."/>
            <person name="Weiand M."/>
            <person name="Wilkinson J."/>
            <person name="Wilson A."/>
            <person name="Yadav S."/>
            <person name="Young G."/>
            <person name="Yu Q."/>
            <person name="Zembek L."/>
            <person name="Zhong D."/>
            <person name="Zimmer A."/>
            <person name="Zwirko Z."/>
            <person name="Jaffe D.B."/>
            <person name="Alvarez P."/>
            <person name="Brockman W."/>
            <person name="Butler J."/>
            <person name="Chin C."/>
            <person name="Gnerre S."/>
            <person name="Grabherr M."/>
            <person name="Kleber M."/>
            <person name="Mauceli E."/>
            <person name="MacCallum I."/>
        </authorList>
    </citation>
    <scope>NUCLEOTIDE SEQUENCE [LARGE SCALE GENOMIC DNA]</scope>
    <source>
        <strain evidence="3">Tucson 15081-1352.22</strain>
    </source>
</reference>
<feature type="signal peptide" evidence="1">
    <location>
        <begin position="1"/>
        <end position="16"/>
    </location>
</feature>
<dbReference type="InterPro" id="IPR010512">
    <property type="entry name" value="DUF1091"/>
</dbReference>
<dbReference type="EMBL" id="CH933806">
    <property type="protein sequence ID" value="EDW14840.2"/>
    <property type="molecule type" value="Genomic_DNA"/>
</dbReference>
<dbReference type="PANTHER" id="PTHR20898">
    <property type="entry name" value="DAEDALUS ON 3-RELATED-RELATED"/>
    <property type="match status" value="1"/>
</dbReference>
<evidence type="ECO:0000313" key="2">
    <source>
        <dbReference type="EMBL" id="EDW14840.2"/>
    </source>
</evidence>
<organism evidence="2 3">
    <name type="scientific">Drosophila mojavensis</name>
    <name type="common">Fruit fly</name>
    <dbReference type="NCBI Taxonomy" id="7230"/>
    <lineage>
        <taxon>Eukaryota</taxon>
        <taxon>Metazoa</taxon>
        <taxon>Ecdysozoa</taxon>
        <taxon>Arthropoda</taxon>
        <taxon>Hexapoda</taxon>
        <taxon>Insecta</taxon>
        <taxon>Pterygota</taxon>
        <taxon>Neoptera</taxon>
        <taxon>Endopterygota</taxon>
        <taxon>Diptera</taxon>
        <taxon>Brachycera</taxon>
        <taxon>Muscomorpha</taxon>
        <taxon>Ephydroidea</taxon>
        <taxon>Drosophilidae</taxon>
        <taxon>Drosophila</taxon>
    </lineage>
</organism>
<sequence length="199" mass="22958">MRNLWVILTIFTICMQHQFPYNNASTIRLTNFICQSHNESWISVHVCRLKAINRNKIVLNFNATMHNTCYELSTTLQLYKKANGYKPWLYNSSVDICKFTRKPYNPFAIMIYKVMRQYSNMNHTCPYGRHVLRLQMLSNCCGGNGSPEYINIAEKRGTEQQLFGSFVIVSKASATDTSTAGYGYVFSLRYLRVAVALET</sequence>
<dbReference type="AlphaFoldDB" id="B4KD58"/>
<dbReference type="OrthoDB" id="7727171at2759"/>
<name>B4KD58_DROMO</name>
<keyword evidence="1" id="KW-0732">Signal</keyword>
<protein>
    <submittedName>
        <fullName evidence="2">Uncharacterized protein</fullName>
    </submittedName>
</protein>